<accession>A0A7K1RMJ8</accession>
<dbReference type="InterPro" id="IPR029045">
    <property type="entry name" value="ClpP/crotonase-like_dom_sf"/>
</dbReference>
<gene>
    <name evidence="1" type="ORF">GOZ88_24520</name>
</gene>
<reference evidence="1 2" key="1">
    <citation type="submission" date="2019-12" db="EMBL/GenBank/DDBJ databases">
        <title>Whole-genome sequencing of Allorhizobium vitis.</title>
        <authorList>
            <person name="Gan H.M."/>
            <person name="Szegedi E."/>
            <person name="Burr T."/>
            <person name="Savka M.A."/>
        </authorList>
    </citation>
    <scope>NUCLEOTIDE SEQUENCE [LARGE SCALE GENOMIC DNA]</scope>
    <source>
        <strain evidence="1 2">CG415</strain>
    </source>
</reference>
<organism evidence="1 2">
    <name type="scientific">Agrobacterium vitis</name>
    <name type="common">Rhizobium vitis</name>
    <dbReference type="NCBI Taxonomy" id="373"/>
    <lineage>
        <taxon>Bacteria</taxon>
        <taxon>Pseudomonadati</taxon>
        <taxon>Pseudomonadota</taxon>
        <taxon>Alphaproteobacteria</taxon>
        <taxon>Hyphomicrobiales</taxon>
        <taxon>Rhizobiaceae</taxon>
        <taxon>Rhizobium/Agrobacterium group</taxon>
        <taxon>Agrobacterium</taxon>
    </lineage>
</organism>
<name>A0A7K1RMJ8_AGRVI</name>
<dbReference type="Proteomes" id="UP000440716">
    <property type="component" value="Unassembled WGS sequence"/>
</dbReference>
<protein>
    <submittedName>
        <fullName evidence="1">Uncharacterized protein</fullName>
    </submittedName>
</protein>
<dbReference type="EMBL" id="WPHU01000015">
    <property type="protein sequence ID" value="MVA59268.1"/>
    <property type="molecule type" value="Genomic_DNA"/>
</dbReference>
<comment type="caution">
    <text evidence="1">The sequence shown here is derived from an EMBL/GenBank/DDBJ whole genome shotgun (WGS) entry which is preliminary data.</text>
</comment>
<dbReference type="AlphaFoldDB" id="A0A7K1RMJ8"/>
<evidence type="ECO:0000313" key="2">
    <source>
        <dbReference type="Proteomes" id="UP000440716"/>
    </source>
</evidence>
<sequence length="420" mass="45936">MRRNGVLSFGLILLLYSQLQAGAVEFKSIPLDSGQTVVILKGKFEFEDKTADLEAAIRSSGAKIVTFDSGGGNIDSALRIGRAIRSLGVSTIQLRAMECSSACTLAFIGGVNRSAEPGSIGVHRTSFSGDVNLSGHEAAAAVQDITARIMTYMIEMGIDPRLLQLSLSTDSGDMRYLTGKEMQQYNIVTAAADTLVSSFEKPVVKQFPPVARSPNVDEPIKGASAVHTTEDRARKFVDQYHSAWSGTNRVAIAFMEKAYGTGVKFYGKEISHADVLAEKAAFVERWPKRAYSVVDGSERVICSSVCQVSGTVEWFARSSARDKLSSGSARFELEWDPSTSQIVSESGKVIQTDKAEKTPRRIIGQWHDQDGTCRGRLGDDDKTLRACDRREEIGAKLENIGWCYGRPGEYGYQMNWHACQ</sequence>
<proteinExistence type="predicted"/>
<dbReference type="Gene3D" id="3.90.226.10">
    <property type="entry name" value="2-enoyl-CoA Hydratase, Chain A, domain 1"/>
    <property type="match status" value="1"/>
</dbReference>
<dbReference type="SUPFAM" id="SSF52096">
    <property type="entry name" value="ClpP/crotonase"/>
    <property type="match status" value="1"/>
</dbReference>
<dbReference type="RefSeq" id="WP_156593054.1">
    <property type="nucleotide sequence ID" value="NZ_WPHU01000015.1"/>
</dbReference>
<evidence type="ECO:0000313" key="1">
    <source>
        <dbReference type="EMBL" id="MVA59268.1"/>
    </source>
</evidence>